<reference evidence="1 2" key="1">
    <citation type="submission" date="2013-11" db="EMBL/GenBank/DDBJ databases">
        <title>Genome sequencing of Stegodyphus mimosarum.</title>
        <authorList>
            <person name="Bechsgaard J."/>
        </authorList>
    </citation>
    <scope>NUCLEOTIDE SEQUENCE [LARGE SCALE GENOMIC DNA]</scope>
</reference>
<dbReference type="EMBL" id="KK115000">
    <property type="protein sequence ID" value="KFM63924.1"/>
    <property type="molecule type" value="Genomic_DNA"/>
</dbReference>
<name>A0A087TFN5_STEMI</name>
<evidence type="ECO:0000313" key="2">
    <source>
        <dbReference type="Proteomes" id="UP000054359"/>
    </source>
</evidence>
<proteinExistence type="predicted"/>
<dbReference type="OrthoDB" id="6564501at2759"/>
<protein>
    <submittedName>
        <fullName evidence="1">Uncharacterized protein</fullName>
    </submittedName>
</protein>
<accession>A0A087TFN5</accession>
<gene>
    <name evidence="1" type="ORF">X975_03180</name>
</gene>
<organism evidence="1 2">
    <name type="scientific">Stegodyphus mimosarum</name>
    <name type="common">African social velvet spider</name>
    <dbReference type="NCBI Taxonomy" id="407821"/>
    <lineage>
        <taxon>Eukaryota</taxon>
        <taxon>Metazoa</taxon>
        <taxon>Ecdysozoa</taxon>
        <taxon>Arthropoda</taxon>
        <taxon>Chelicerata</taxon>
        <taxon>Arachnida</taxon>
        <taxon>Araneae</taxon>
        <taxon>Araneomorphae</taxon>
        <taxon>Entelegynae</taxon>
        <taxon>Eresoidea</taxon>
        <taxon>Eresidae</taxon>
        <taxon>Stegodyphus</taxon>
    </lineage>
</organism>
<sequence length="139" mass="15584">MRRLSLEKQKRDSSENTTFRHSVIYIAPVRHHYKSWLLCCGVNGSLLNGHRECRPRSTNRREMILVDAGTSRVSRTCCRIAVQVTCGTATACQRMSRSTRADVTPAAPAPLLLPTFPCSNHIRHSRCTMLASMWVSAAI</sequence>
<keyword evidence="2" id="KW-1185">Reference proteome</keyword>
<dbReference type="Proteomes" id="UP000054359">
    <property type="component" value="Unassembled WGS sequence"/>
</dbReference>
<evidence type="ECO:0000313" key="1">
    <source>
        <dbReference type="EMBL" id="KFM63924.1"/>
    </source>
</evidence>
<dbReference type="AlphaFoldDB" id="A0A087TFN5"/>
<feature type="non-terminal residue" evidence="1">
    <location>
        <position position="139"/>
    </location>
</feature>